<dbReference type="InterPro" id="IPR011990">
    <property type="entry name" value="TPR-like_helical_dom_sf"/>
</dbReference>
<dbReference type="Proteomes" id="UP000075763">
    <property type="component" value="Unassembled WGS sequence"/>
</dbReference>
<dbReference type="AlphaFoldDB" id="A0ABD4ELE1"/>
<sequence length="142" mass="16087">MMNTKVYKAVHDLAEKLMAAANKNDTKQFESLYAELKAICIENENTAKDHPVQWETLADFTEELEEAIETYEKALQKSIEINNKDHMSSVAFSMATLQLELGDKEAAIKNLQDAKISANKIEDKELKSEIHELLESLVEEEG</sequence>
<dbReference type="Pfam" id="PF13424">
    <property type="entry name" value="TPR_12"/>
    <property type="match status" value="1"/>
</dbReference>
<name>A0ABD4ELE1_9GAMM</name>
<proteinExistence type="predicted"/>
<reference evidence="2 3" key="1">
    <citation type="submission" date="2016-03" db="EMBL/GenBank/DDBJ databases">
        <authorList>
            <person name="Zhang H."/>
            <person name="Liu R."/>
            <person name="Wang M."/>
            <person name="Wang H."/>
            <person name="Wang L."/>
            <person name="Song L."/>
        </authorList>
    </citation>
    <scope>NUCLEOTIDE SEQUENCE [LARGE SCALE GENOMIC DNA]</scope>
    <source>
        <strain evidence="2 3">DSM 16099</strain>
    </source>
</reference>
<evidence type="ECO:0000256" key="1">
    <source>
        <dbReference type="SAM" id="Coils"/>
    </source>
</evidence>
<keyword evidence="2" id="KW-0378">Hydrolase</keyword>
<dbReference type="GO" id="GO:0004386">
    <property type="term" value="F:helicase activity"/>
    <property type="evidence" value="ECO:0007669"/>
    <property type="project" value="UniProtKB-KW"/>
</dbReference>
<protein>
    <submittedName>
        <fullName evidence="2">Replicative DNA helicase</fullName>
    </submittedName>
</protein>
<gene>
    <name evidence="2" type="ORF">A2I96_02430</name>
</gene>
<organism evidence="2 3">
    <name type="scientific">Pseudoalteromonas tetraodonis</name>
    <dbReference type="NCBI Taxonomy" id="43659"/>
    <lineage>
        <taxon>Bacteria</taxon>
        <taxon>Pseudomonadati</taxon>
        <taxon>Pseudomonadota</taxon>
        <taxon>Gammaproteobacteria</taxon>
        <taxon>Alteromonadales</taxon>
        <taxon>Pseudoalteromonadaceae</taxon>
        <taxon>Pseudoalteromonas</taxon>
    </lineage>
</organism>
<keyword evidence="2" id="KW-0547">Nucleotide-binding</keyword>
<dbReference type="SUPFAM" id="SSF48452">
    <property type="entry name" value="TPR-like"/>
    <property type="match status" value="1"/>
</dbReference>
<dbReference type="Gene3D" id="1.25.40.10">
    <property type="entry name" value="Tetratricopeptide repeat domain"/>
    <property type="match status" value="1"/>
</dbReference>
<keyword evidence="1" id="KW-0175">Coiled coil</keyword>
<keyword evidence="2" id="KW-0347">Helicase</keyword>
<keyword evidence="2" id="KW-0067">ATP-binding</keyword>
<comment type="caution">
    <text evidence="2">The sequence shown here is derived from an EMBL/GenBank/DDBJ whole genome shotgun (WGS) entry which is preliminary data.</text>
</comment>
<dbReference type="EMBL" id="LVCN01000034">
    <property type="protein sequence ID" value="KYL33546.1"/>
    <property type="molecule type" value="Genomic_DNA"/>
</dbReference>
<evidence type="ECO:0000313" key="2">
    <source>
        <dbReference type="EMBL" id="KYL33546.1"/>
    </source>
</evidence>
<evidence type="ECO:0000313" key="3">
    <source>
        <dbReference type="Proteomes" id="UP000075763"/>
    </source>
</evidence>
<feature type="coiled-coil region" evidence="1">
    <location>
        <begin position="57"/>
        <end position="124"/>
    </location>
</feature>
<accession>A0ABD4ELE1</accession>